<organism evidence="1">
    <name type="scientific">Physcomitrium patens</name>
    <name type="common">Spreading-leaved earth moss</name>
    <name type="synonym">Physcomitrella patens</name>
    <dbReference type="NCBI Taxonomy" id="3218"/>
    <lineage>
        <taxon>Eukaryota</taxon>
        <taxon>Viridiplantae</taxon>
        <taxon>Streptophyta</taxon>
        <taxon>Embryophyta</taxon>
        <taxon>Bryophyta</taxon>
        <taxon>Bryophytina</taxon>
        <taxon>Bryopsida</taxon>
        <taxon>Funariidae</taxon>
        <taxon>Funariales</taxon>
        <taxon>Funariaceae</taxon>
        <taxon>Physcomitrium</taxon>
    </lineage>
</organism>
<keyword evidence="3" id="KW-1185">Reference proteome</keyword>
<dbReference type="InParanoid" id="A0A2K1L9W8"/>
<dbReference type="AlphaFoldDB" id="A0A2K1L9W8"/>
<reference evidence="1 3" key="2">
    <citation type="journal article" date="2018" name="Plant J.">
        <title>The Physcomitrella patens chromosome-scale assembly reveals moss genome structure and evolution.</title>
        <authorList>
            <person name="Lang D."/>
            <person name="Ullrich K.K."/>
            <person name="Murat F."/>
            <person name="Fuchs J."/>
            <person name="Jenkins J."/>
            <person name="Haas F.B."/>
            <person name="Piednoel M."/>
            <person name="Gundlach H."/>
            <person name="Van Bel M."/>
            <person name="Meyberg R."/>
            <person name="Vives C."/>
            <person name="Morata J."/>
            <person name="Symeonidi A."/>
            <person name="Hiss M."/>
            <person name="Muchero W."/>
            <person name="Kamisugi Y."/>
            <person name="Saleh O."/>
            <person name="Blanc G."/>
            <person name="Decker E.L."/>
            <person name="van Gessel N."/>
            <person name="Grimwood J."/>
            <person name="Hayes R.D."/>
            <person name="Graham S.W."/>
            <person name="Gunter L.E."/>
            <person name="McDaniel S.F."/>
            <person name="Hoernstein S.N.W."/>
            <person name="Larsson A."/>
            <person name="Li F.W."/>
            <person name="Perroud P.F."/>
            <person name="Phillips J."/>
            <person name="Ranjan P."/>
            <person name="Rokshar D.S."/>
            <person name="Rothfels C.J."/>
            <person name="Schneider L."/>
            <person name="Shu S."/>
            <person name="Stevenson D.W."/>
            <person name="Thummler F."/>
            <person name="Tillich M."/>
            <person name="Villarreal Aguilar J.C."/>
            <person name="Widiez T."/>
            <person name="Wong G.K."/>
            <person name="Wymore A."/>
            <person name="Zhang Y."/>
            <person name="Zimmer A.D."/>
            <person name="Quatrano R.S."/>
            <person name="Mayer K.F.X."/>
            <person name="Goodstein D."/>
            <person name="Casacuberta J.M."/>
            <person name="Vandepoele K."/>
            <person name="Reski R."/>
            <person name="Cuming A.C."/>
            <person name="Tuskan G.A."/>
            <person name="Maumus F."/>
            <person name="Salse J."/>
            <person name="Schmutz J."/>
            <person name="Rensing S.A."/>
        </authorList>
    </citation>
    <scope>NUCLEOTIDE SEQUENCE [LARGE SCALE GENOMIC DNA]</scope>
    <source>
        <strain evidence="2 3">cv. Gransden 2004</strain>
    </source>
</reference>
<sequence length="82" mass="9631">MQQWMLMLQDFGQLQHRERLQVWPKLQLCRLRMPQVSAATVVDAPVQQSHSHCHGSNERTWRVVAPLGKQQHLCRNSPKNHL</sequence>
<evidence type="ECO:0000313" key="2">
    <source>
        <dbReference type="EnsemblPlants" id="Pp3c1_27270V3.1"/>
    </source>
</evidence>
<evidence type="ECO:0000313" key="1">
    <source>
        <dbReference type="EMBL" id="PNR62821.1"/>
    </source>
</evidence>
<accession>A0A2K1L9W8</accession>
<dbReference type="EnsemblPlants" id="Pp3c1_27270V3.1">
    <property type="protein sequence ID" value="Pp3c1_27270V3.1"/>
    <property type="gene ID" value="Pp3c1_27270"/>
</dbReference>
<name>A0A2K1L9W8_PHYPA</name>
<reference evidence="1 3" key="1">
    <citation type="journal article" date="2008" name="Science">
        <title>The Physcomitrella genome reveals evolutionary insights into the conquest of land by plants.</title>
        <authorList>
            <person name="Rensing S."/>
            <person name="Lang D."/>
            <person name="Zimmer A."/>
            <person name="Terry A."/>
            <person name="Salamov A."/>
            <person name="Shapiro H."/>
            <person name="Nishiyama T."/>
            <person name="Perroud P.-F."/>
            <person name="Lindquist E."/>
            <person name="Kamisugi Y."/>
            <person name="Tanahashi T."/>
            <person name="Sakakibara K."/>
            <person name="Fujita T."/>
            <person name="Oishi K."/>
            <person name="Shin-I T."/>
            <person name="Kuroki Y."/>
            <person name="Toyoda A."/>
            <person name="Suzuki Y."/>
            <person name="Hashimoto A."/>
            <person name="Yamaguchi K."/>
            <person name="Sugano A."/>
            <person name="Kohara Y."/>
            <person name="Fujiyama A."/>
            <person name="Anterola A."/>
            <person name="Aoki S."/>
            <person name="Ashton N."/>
            <person name="Barbazuk W.B."/>
            <person name="Barker E."/>
            <person name="Bennetzen J."/>
            <person name="Bezanilla M."/>
            <person name="Blankenship R."/>
            <person name="Cho S.H."/>
            <person name="Dutcher S."/>
            <person name="Estelle M."/>
            <person name="Fawcett J.A."/>
            <person name="Gundlach H."/>
            <person name="Hanada K."/>
            <person name="Heyl A."/>
            <person name="Hicks K.A."/>
            <person name="Hugh J."/>
            <person name="Lohr M."/>
            <person name="Mayer K."/>
            <person name="Melkozernov A."/>
            <person name="Murata T."/>
            <person name="Nelson D."/>
            <person name="Pils B."/>
            <person name="Prigge M."/>
            <person name="Reiss B."/>
            <person name="Renner T."/>
            <person name="Rombauts S."/>
            <person name="Rushton P."/>
            <person name="Sanderfoot A."/>
            <person name="Schween G."/>
            <person name="Shiu S.-H."/>
            <person name="Stueber K."/>
            <person name="Theodoulou F.L."/>
            <person name="Tu H."/>
            <person name="Van de Peer Y."/>
            <person name="Verrier P.J."/>
            <person name="Waters E."/>
            <person name="Wood A."/>
            <person name="Yang L."/>
            <person name="Cove D."/>
            <person name="Cuming A."/>
            <person name="Hasebe M."/>
            <person name="Lucas S."/>
            <person name="Mishler D.B."/>
            <person name="Reski R."/>
            <person name="Grigoriev I."/>
            <person name="Quatrano R.S."/>
            <person name="Boore J.L."/>
        </authorList>
    </citation>
    <scope>NUCLEOTIDE SEQUENCE [LARGE SCALE GENOMIC DNA]</scope>
    <source>
        <strain evidence="2 3">cv. Gransden 2004</strain>
    </source>
</reference>
<proteinExistence type="predicted"/>
<evidence type="ECO:0000313" key="3">
    <source>
        <dbReference type="Proteomes" id="UP000006727"/>
    </source>
</evidence>
<dbReference type="Proteomes" id="UP000006727">
    <property type="component" value="Chromosome 1"/>
</dbReference>
<gene>
    <name evidence="1" type="ORF">PHYPA_001245</name>
</gene>
<reference evidence="2" key="3">
    <citation type="submission" date="2020-12" db="UniProtKB">
        <authorList>
            <consortium name="EnsemblPlants"/>
        </authorList>
    </citation>
    <scope>IDENTIFICATION</scope>
</reference>
<dbReference type="Gramene" id="Pp3c1_27270V3.1">
    <property type="protein sequence ID" value="Pp3c1_27270V3.1"/>
    <property type="gene ID" value="Pp3c1_27270"/>
</dbReference>
<dbReference type="EMBL" id="ABEU02000001">
    <property type="protein sequence ID" value="PNR62821.1"/>
    <property type="molecule type" value="Genomic_DNA"/>
</dbReference>
<dbReference type="PaxDb" id="3218-PP1S21_194V6.1"/>
<protein>
    <submittedName>
        <fullName evidence="1 2">Uncharacterized protein</fullName>
    </submittedName>
</protein>